<comment type="caution">
    <text evidence="1">The sequence shown here is derived from an EMBL/GenBank/DDBJ whole genome shotgun (WGS) entry which is preliminary data.</text>
</comment>
<dbReference type="Proteomes" id="UP000004827">
    <property type="component" value="Unassembled WGS sequence"/>
</dbReference>
<organism evidence="1 2">
    <name type="scientific">Vibrio mimicus VM603</name>
    <dbReference type="NCBI Taxonomy" id="671074"/>
    <lineage>
        <taxon>Bacteria</taxon>
        <taxon>Pseudomonadati</taxon>
        <taxon>Pseudomonadota</taxon>
        <taxon>Gammaproteobacteria</taxon>
        <taxon>Vibrionales</taxon>
        <taxon>Vibrionaceae</taxon>
        <taxon>Vibrio</taxon>
    </lineage>
</organism>
<dbReference type="AlphaFoldDB" id="D2YD14"/>
<sequence>MAFVRENNILLLDIVTQSVNEFQVDCLRLCEKHYPTIHNQGMSEHHLGLAFARRLARTLSEFGHPCEYTPIESTFQRDLPHHFRVSSDAGTVWILTHHLMSAGKACRAKLMRDISQWKQEYAFAIQPNDLLLLLSDHWMGRSQKSRELLHWWTGQLPDEMDEYHAQGIALQESDSQLTQTLEHYYQISPCFIKFGHPLKRSKNQQLVRKYIQLYAVLQWN</sequence>
<name>D2YD14_VIBMI</name>
<evidence type="ECO:0000313" key="1">
    <source>
        <dbReference type="EMBL" id="EEW07353.1"/>
    </source>
</evidence>
<evidence type="ECO:0000313" key="2">
    <source>
        <dbReference type="Proteomes" id="UP000004827"/>
    </source>
</evidence>
<reference evidence="1 2" key="1">
    <citation type="journal article" date="2009" name="BMC Evol. Biol.">
        <title>Genomic taxonomy of Vibrios.</title>
        <authorList>
            <person name="Thompson C.C."/>
            <person name="Vicente A.C."/>
            <person name="Souza R.C."/>
            <person name="Vasconcelos A.T."/>
            <person name="Vesth T."/>
            <person name="Alves N.Jr."/>
            <person name="Ussery D.W."/>
            <person name="Iida T."/>
            <person name="Thompson F.L."/>
        </authorList>
    </citation>
    <scope>NUCLEOTIDE SEQUENCE [LARGE SCALE GENOMIC DNA]</scope>
    <source>
        <strain evidence="1 2">VM603</strain>
    </source>
</reference>
<gene>
    <name evidence="1" type="ORF">VMB_14110</name>
</gene>
<dbReference type="EMBL" id="ACYU01000052">
    <property type="protein sequence ID" value="EEW07353.1"/>
    <property type="molecule type" value="Genomic_DNA"/>
</dbReference>
<protein>
    <submittedName>
        <fullName evidence="1">Uncharacterized protein</fullName>
    </submittedName>
</protein>
<accession>D2YD14</accession>
<proteinExistence type="predicted"/>